<organism evidence="1 2">
    <name type="scientific">Lindgomyces ingoldianus</name>
    <dbReference type="NCBI Taxonomy" id="673940"/>
    <lineage>
        <taxon>Eukaryota</taxon>
        <taxon>Fungi</taxon>
        <taxon>Dikarya</taxon>
        <taxon>Ascomycota</taxon>
        <taxon>Pezizomycotina</taxon>
        <taxon>Dothideomycetes</taxon>
        <taxon>Pleosporomycetidae</taxon>
        <taxon>Pleosporales</taxon>
        <taxon>Lindgomycetaceae</taxon>
        <taxon>Lindgomyces</taxon>
    </lineage>
</organism>
<comment type="caution">
    <text evidence="1">The sequence shown here is derived from an EMBL/GenBank/DDBJ whole genome shotgun (WGS) entry which is preliminary data.</text>
</comment>
<dbReference type="Proteomes" id="UP000799755">
    <property type="component" value="Unassembled WGS sequence"/>
</dbReference>
<evidence type="ECO:0000313" key="1">
    <source>
        <dbReference type="EMBL" id="KAF2467190.1"/>
    </source>
</evidence>
<accession>A0ACB6QJW2</accession>
<name>A0ACB6QJW2_9PLEO</name>
<dbReference type="EMBL" id="MU003521">
    <property type="protein sequence ID" value="KAF2467190.1"/>
    <property type="molecule type" value="Genomic_DNA"/>
</dbReference>
<protein>
    <submittedName>
        <fullName evidence="1">Cytochrome P450</fullName>
    </submittedName>
</protein>
<sequence>MAILNGHPYATAAAVLITLYLARFFLRVAKVRRQFAKLPGPPHSPIFGHLISIGKCVSKLPNRVHPHVFPHYLTKDYDLPPVFFMDAYPIRDPMMVIIDPDVAEEVAAKSGLLKAPNIKYFLKPLAGPENLVTMDGHLWKKWRTVFNPGFAIGHLMNQVPIIVDCTVEFARILDMHATENKVFRLEEEATKITIDVIGKVVCDHDFNALTTNNEFVELMRKTLTWMPDSQSLDPFHHYHPLRPFFWWYYKKQMDSYLGKVLDEKFSTRNEHQARKSRKKSGIDLAIEEYFKESGKDVDSRAATMDAEFRRYAIDNLEVLLFAGHDTTASTICYCYHILSKHPDKLATLRQELDEVFGTGQNAAEKLRQDPYIINKCEYTLAIIKEILRMWTPASTVRIGRKDYFVKDPVTGNMLPTEGMLVWLSAISIHRDERNWGKDVQEFRPERFLPENADKIKPNAYRPFEKGPRNCIGQELALLEMKIILALTAREFDVRTAYNELESLSKDGTLWAAEKSQKQGVQECFGDEAYQILLAAAKPREGMPARVTRR</sequence>
<proteinExistence type="predicted"/>
<reference evidence="1" key="1">
    <citation type="journal article" date="2020" name="Stud. Mycol.">
        <title>101 Dothideomycetes genomes: a test case for predicting lifestyles and emergence of pathogens.</title>
        <authorList>
            <person name="Haridas S."/>
            <person name="Albert R."/>
            <person name="Binder M."/>
            <person name="Bloem J."/>
            <person name="Labutti K."/>
            <person name="Salamov A."/>
            <person name="Andreopoulos B."/>
            <person name="Baker S."/>
            <person name="Barry K."/>
            <person name="Bills G."/>
            <person name="Bluhm B."/>
            <person name="Cannon C."/>
            <person name="Castanera R."/>
            <person name="Culley D."/>
            <person name="Daum C."/>
            <person name="Ezra D."/>
            <person name="Gonzalez J."/>
            <person name="Henrissat B."/>
            <person name="Kuo A."/>
            <person name="Liang C."/>
            <person name="Lipzen A."/>
            <person name="Lutzoni F."/>
            <person name="Magnuson J."/>
            <person name="Mondo S."/>
            <person name="Nolan M."/>
            <person name="Ohm R."/>
            <person name="Pangilinan J."/>
            <person name="Park H.-J."/>
            <person name="Ramirez L."/>
            <person name="Alfaro M."/>
            <person name="Sun H."/>
            <person name="Tritt A."/>
            <person name="Yoshinaga Y."/>
            <person name="Zwiers L.-H."/>
            <person name="Turgeon B."/>
            <person name="Goodwin S."/>
            <person name="Spatafora J."/>
            <person name="Crous P."/>
            <person name="Grigoriev I."/>
        </authorList>
    </citation>
    <scope>NUCLEOTIDE SEQUENCE</scope>
    <source>
        <strain evidence="1">ATCC 200398</strain>
    </source>
</reference>
<evidence type="ECO:0000313" key="2">
    <source>
        <dbReference type="Proteomes" id="UP000799755"/>
    </source>
</evidence>
<gene>
    <name evidence="1" type="ORF">BDR25DRAFT_344974</name>
</gene>
<keyword evidence="2" id="KW-1185">Reference proteome</keyword>